<proteinExistence type="predicted"/>
<reference evidence="2 3" key="1">
    <citation type="journal article" date="2023" name="Nucleic Acids Res.">
        <title>The hologenome of Daphnia magna reveals possible DNA methylation and microbiome-mediated evolution of the host genome.</title>
        <authorList>
            <person name="Chaturvedi A."/>
            <person name="Li X."/>
            <person name="Dhandapani V."/>
            <person name="Marshall H."/>
            <person name="Kissane S."/>
            <person name="Cuenca-Cambronero M."/>
            <person name="Asole G."/>
            <person name="Calvet F."/>
            <person name="Ruiz-Romero M."/>
            <person name="Marangio P."/>
            <person name="Guigo R."/>
            <person name="Rago D."/>
            <person name="Mirbahai L."/>
            <person name="Eastwood N."/>
            <person name="Colbourne J.K."/>
            <person name="Zhou J."/>
            <person name="Mallon E."/>
            <person name="Orsini L."/>
        </authorList>
    </citation>
    <scope>NUCLEOTIDE SEQUENCE [LARGE SCALE GENOMIC DNA]</scope>
    <source>
        <strain evidence="2">LRV0_1</strain>
    </source>
</reference>
<gene>
    <name evidence="2" type="ORF">OUZ56_011702</name>
</gene>
<evidence type="ECO:0000256" key="1">
    <source>
        <dbReference type="SAM" id="MobiDB-lite"/>
    </source>
</evidence>
<name>A0ABQ9Z0X1_9CRUS</name>
<evidence type="ECO:0000313" key="2">
    <source>
        <dbReference type="EMBL" id="KAK4006547.1"/>
    </source>
</evidence>
<evidence type="ECO:0000313" key="3">
    <source>
        <dbReference type="Proteomes" id="UP001234178"/>
    </source>
</evidence>
<sequence>MRVKTDQLVHVNRIKPLYESMIWKEEPCVDFQESRDHPIPLELTNELEVPPPTDEEYALQEEQDLIDLDAGPSSLPEGAITSNLHKGPNIDLSFIPERLPLTALEPVAQPVPPVAPRPECRTGLRPWSALRPPNGRDTSHMNSSSCIIVDFPPRLLFFTTLAAFNATVCNYDGAANLGFLEFNEEDCSFEAAPTPPVPITYAIYSTLREVKRFAGHTCGMWVATTTVYKDFMQWNQVSYGRNPIEVDAATCRRMRDSRQCRGKAMDITGPNSFALDGHPFVETSWLRTATEKMTNCRLEEVTLQSECPNCAISSPLGDIPGAMLFQIQPRDPSLGRFLEGSEAVSVCGGGNLTAYFPVLGMDRVVIAVREAAKGTDLVEMRPNNADAMTKMALSELTRAEIEYASHTQYIRDFAMDISNHLAREIRNLQFESRKTAYHAATTTAQYDGWLAAKHLDLPLCTKLLVVGASVSVLQCFPSNVTFETVFMPCGAQPRWGNQTIHVKGWELTKFSDCYWHAYFVNFNGKAHAFKNNTWMPINPNLELQGHRFIDTMPLEVDNSLGIILQLHPTITSHPLSASTIMADILAYKQMGYVTEISGERHVNTVLVHPGQAQDVSFMARIGYWLRNFGISWFSLSQSAHRDLELGPQATTSLALTAPVTIVNIPPPPTPAGSTGRLGLNQQPYLIPPTSCLRSLAQHRKAAALLLRP</sequence>
<accession>A0ABQ9Z0X1</accession>
<keyword evidence="3" id="KW-1185">Reference proteome</keyword>
<feature type="region of interest" description="Disordered" evidence="1">
    <location>
        <begin position="110"/>
        <end position="136"/>
    </location>
</feature>
<dbReference type="Proteomes" id="UP001234178">
    <property type="component" value="Unassembled WGS sequence"/>
</dbReference>
<organism evidence="2 3">
    <name type="scientific">Daphnia magna</name>
    <dbReference type="NCBI Taxonomy" id="35525"/>
    <lineage>
        <taxon>Eukaryota</taxon>
        <taxon>Metazoa</taxon>
        <taxon>Ecdysozoa</taxon>
        <taxon>Arthropoda</taxon>
        <taxon>Crustacea</taxon>
        <taxon>Branchiopoda</taxon>
        <taxon>Diplostraca</taxon>
        <taxon>Cladocera</taxon>
        <taxon>Anomopoda</taxon>
        <taxon>Daphniidae</taxon>
        <taxon>Daphnia</taxon>
    </lineage>
</organism>
<dbReference type="EMBL" id="JAOYFB010000002">
    <property type="protein sequence ID" value="KAK4006547.1"/>
    <property type="molecule type" value="Genomic_DNA"/>
</dbReference>
<comment type="caution">
    <text evidence="2">The sequence shown here is derived from an EMBL/GenBank/DDBJ whole genome shotgun (WGS) entry which is preliminary data.</text>
</comment>
<protein>
    <submittedName>
        <fullName evidence="2">Uncharacterized protein</fullName>
    </submittedName>
</protein>